<protein>
    <submittedName>
        <fullName evidence="1">Uncharacterized protein</fullName>
    </submittedName>
</protein>
<evidence type="ECO:0000313" key="2">
    <source>
        <dbReference type="Proteomes" id="UP000821865"/>
    </source>
</evidence>
<evidence type="ECO:0000313" key="1">
    <source>
        <dbReference type="EMBL" id="KAH7960144.1"/>
    </source>
</evidence>
<accession>A0ACB8D6Y7</accession>
<organism evidence="1 2">
    <name type="scientific">Dermacentor silvarum</name>
    <name type="common">Tick</name>
    <dbReference type="NCBI Taxonomy" id="543639"/>
    <lineage>
        <taxon>Eukaryota</taxon>
        <taxon>Metazoa</taxon>
        <taxon>Ecdysozoa</taxon>
        <taxon>Arthropoda</taxon>
        <taxon>Chelicerata</taxon>
        <taxon>Arachnida</taxon>
        <taxon>Acari</taxon>
        <taxon>Parasitiformes</taxon>
        <taxon>Ixodida</taxon>
        <taxon>Ixodoidea</taxon>
        <taxon>Ixodidae</taxon>
        <taxon>Rhipicephalinae</taxon>
        <taxon>Dermacentor</taxon>
    </lineage>
</organism>
<gene>
    <name evidence="1" type="ORF">HPB49_017319</name>
</gene>
<sequence>MYRDGEVILEVECGGNKGLLYLSRLCQGSKGPCILFRDTWLTPNEFQYVSGRETAKDWKRSIRHHGKSMKLLLAKGVLSVHPPVCDCSGCRIGSPLNWTPLCVESCKLSGENVDYSIRPKSSPLLKALANDVRGNTTTAYSKYGEPLQPFASLPSLALPWWQRLRGLDTAARGLCGRSRRTCETRRSPVALPVPGGLRTKEIDEKRSVVEFLLRTPLPLSKHFTGHLAAFCLGRSMDRCERDGRNLFGIPKEPRGRVKSGGRSRSTFNAKVQPALGRSACEPDGRR</sequence>
<proteinExistence type="predicted"/>
<reference evidence="1" key="1">
    <citation type="submission" date="2020-05" db="EMBL/GenBank/DDBJ databases">
        <title>Large-scale comparative analyses of tick genomes elucidate their genetic diversity and vector capacities.</title>
        <authorList>
            <person name="Jia N."/>
            <person name="Wang J."/>
            <person name="Shi W."/>
            <person name="Du L."/>
            <person name="Sun Y."/>
            <person name="Zhan W."/>
            <person name="Jiang J."/>
            <person name="Wang Q."/>
            <person name="Zhang B."/>
            <person name="Ji P."/>
            <person name="Sakyi L.B."/>
            <person name="Cui X."/>
            <person name="Yuan T."/>
            <person name="Jiang B."/>
            <person name="Yang W."/>
            <person name="Lam T.T.-Y."/>
            <person name="Chang Q."/>
            <person name="Ding S."/>
            <person name="Wang X."/>
            <person name="Zhu J."/>
            <person name="Ruan X."/>
            <person name="Zhao L."/>
            <person name="Wei J."/>
            <person name="Que T."/>
            <person name="Du C."/>
            <person name="Cheng J."/>
            <person name="Dai P."/>
            <person name="Han X."/>
            <person name="Huang E."/>
            <person name="Gao Y."/>
            <person name="Liu J."/>
            <person name="Shao H."/>
            <person name="Ye R."/>
            <person name="Li L."/>
            <person name="Wei W."/>
            <person name="Wang X."/>
            <person name="Wang C."/>
            <person name="Yang T."/>
            <person name="Huo Q."/>
            <person name="Li W."/>
            <person name="Guo W."/>
            <person name="Chen H."/>
            <person name="Zhou L."/>
            <person name="Ni X."/>
            <person name="Tian J."/>
            <person name="Zhou Y."/>
            <person name="Sheng Y."/>
            <person name="Liu T."/>
            <person name="Pan Y."/>
            <person name="Xia L."/>
            <person name="Li J."/>
            <person name="Zhao F."/>
            <person name="Cao W."/>
        </authorList>
    </citation>
    <scope>NUCLEOTIDE SEQUENCE</scope>
    <source>
        <strain evidence="1">Dsil-2018</strain>
    </source>
</reference>
<dbReference type="Proteomes" id="UP000821865">
    <property type="component" value="Chromosome 3"/>
</dbReference>
<keyword evidence="2" id="KW-1185">Reference proteome</keyword>
<name>A0ACB8D6Y7_DERSI</name>
<dbReference type="EMBL" id="CM023472">
    <property type="protein sequence ID" value="KAH7960144.1"/>
    <property type="molecule type" value="Genomic_DNA"/>
</dbReference>
<comment type="caution">
    <text evidence="1">The sequence shown here is derived from an EMBL/GenBank/DDBJ whole genome shotgun (WGS) entry which is preliminary data.</text>
</comment>